<protein>
    <submittedName>
        <fullName evidence="1">Uncharacterized protein</fullName>
    </submittedName>
</protein>
<dbReference type="Proteomes" id="UP000234206">
    <property type="component" value="Unassembled WGS sequence"/>
</dbReference>
<sequence>MVPPAEKENRLFRSEGVAAVAQPSLVTLRS</sequence>
<name>A0A2I1PAN7_9MICO</name>
<dbReference type="EMBL" id="PKIZ01000011">
    <property type="protein sequence ID" value="PKZ41641.1"/>
    <property type="molecule type" value="Genomic_DNA"/>
</dbReference>
<reference evidence="1 2" key="1">
    <citation type="submission" date="2017-12" db="EMBL/GenBank/DDBJ databases">
        <title>Phylogenetic diversity of female urinary microbiome.</title>
        <authorList>
            <person name="Thomas-White K."/>
            <person name="Wolfe A.J."/>
        </authorList>
    </citation>
    <scope>NUCLEOTIDE SEQUENCE [LARGE SCALE GENOMIC DNA]</scope>
    <source>
        <strain evidence="1 2">UMB1298</strain>
    </source>
</reference>
<accession>A0A2I1PAN7</accession>
<comment type="caution">
    <text evidence="1">The sequence shown here is derived from an EMBL/GenBank/DDBJ whole genome shotgun (WGS) entry which is preliminary data.</text>
</comment>
<gene>
    <name evidence="1" type="ORF">CYJ76_07115</name>
</gene>
<keyword evidence="2" id="KW-1185">Reference proteome</keyword>
<evidence type="ECO:0000313" key="1">
    <source>
        <dbReference type="EMBL" id="PKZ41641.1"/>
    </source>
</evidence>
<proteinExistence type="predicted"/>
<dbReference type="AlphaFoldDB" id="A0A2I1PAN7"/>
<evidence type="ECO:0000313" key="2">
    <source>
        <dbReference type="Proteomes" id="UP000234206"/>
    </source>
</evidence>
<organism evidence="1 2">
    <name type="scientific">Kytococcus schroeteri</name>
    <dbReference type="NCBI Taxonomy" id="138300"/>
    <lineage>
        <taxon>Bacteria</taxon>
        <taxon>Bacillati</taxon>
        <taxon>Actinomycetota</taxon>
        <taxon>Actinomycetes</taxon>
        <taxon>Micrococcales</taxon>
        <taxon>Kytococcaceae</taxon>
        <taxon>Kytococcus</taxon>
    </lineage>
</organism>